<dbReference type="EMBL" id="AOLW01000050">
    <property type="protein sequence ID" value="EMA16112.1"/>
    <property type="molecule type" value="Genomic_DNA"/>
</dbReference>
<proteinExistence type="predicted"/>
<feature type="transmembrane region" description="Helical" evidence="1">
    <location>
        <begin position="28"/>
        <end position="45"/>
    </location>
</feature>
<keyword evidence="1" id="KW-1133">Transmembrane helix</keyword>
<evidence type="ECO:0000313" key="2">
    <source>
        <dbReference type="EMBL" id="EMA16112.1"/>
    </source>
</evidence>
<evidence type="ECO:0000313" key="3">
    <source>
        <dbReference type="Proteomes" id="UP000011623"/>
    </source>
</evidence>
<sequence>MIVAGGLALVVALWTVWLVASFSAVRFGGVALTLLGLAALGVGIGRQLSLS</sequence>
<evidence type="ECO:0000256" key="1">
    <source>
        <dbReference type="SAM" id="Phobius"/>
    </source>
</evidence>
<reference evidence="2 3" key="1">
    <citation type="journal article" date="2014" name="PLoS Genet.">
        <title>Phylogenetically driven sequencing of extremely halophilic archaea reveals strategies for static and dynamic osmo-response.</title>
        <authorList>
            <person name="Becker E.A."/>
            <person name="Seitzer P.M."/>
            <person name="Tritt A."/>
            <person name="Larsen D."/>
            <person name="Krusor M."/>
            <person name="Yao A.I."/>
            <person name="Wu D."/>
            <person name="Madern D."/>
            <person name="Eisen J.A."/>
            <person name="Darling A.E."/>
            <person name="Facciotti M.T."/>
        </authorList>
    </citation>
    <scope>NUCLEOTIDE SEQUENCE [LARGE SCALE GENOMIC DNA]</scope>
    <source>
        <strain evidence="2 3">JCM 13557</strain>
    </source>
</reference>
<keyword evidence="1" id="KW-0812">Transmembrane</keyword>
<name>M0K3V5_9EURY</name>
<organism evidence="2 3">
    <name type="scientific">Haloarcula amylolytica JCM 13557</name>
    <dbReference type="NCBI Taxonomy" id="1227452"/>
    <lineage>
        <taxon>Archaea</taxon>
        <taxon>Methanobacteriati</taxon>
        <taxon>Methanobacteriota</taxon>
        <taxon>Stenosarchaea group</taxon>
        <taxon>Halobacteria</taxon>
        <taxon>Halobacteriales</taxon>
        <taxon>Haloarculaceae</taxon>
        <taxon>Haloarcula</taxon>
    </lineage>
</organism>
<comment type="caution">
    <text evidence="2">The sequence shown here is derived from an EMBL/GenBank/DDBJ whole genome shotgun (WGS) entry which is preliminary data.</text>
</comment>
<keyword evidence="1" id="KW-0472">Membrane</keyword>
<dbReference type="Proteomes" id="UP000011623">
    <property type="component" value="Unassembled WGS sequence"/>
</dbReference>
<accession>M0K3V5</accession>
<protein>
    <submittedName>
        <fullName evidence="2">Uncharacterized protein</fullName>
    </submittedName>
</protein>
<keyword evidence="3" id="KW-1185">Reference proteome</keyword>
<dbReference type="AlphaFoldDB" id="M0K3V5"/>
<gene>
    <name evidence="2" type="ORF">C442_19269</name>
</gene>